<feature type="non-terminal residue" evidence="2">
    <location>
        <position position="151"/>
    </location>
</feature>
<evidence type="ECO:0000313" key="2">
    <source>
        <dbReference type="EMBL" id="OEU09310.1"/>
    </source>
</evidence>
<evidence type="ECO:0000313" key="3">
    <source>
        <dbReference type="Proteomes" id="UP000095751"/>
    </source>
</evidence>
<dbReference type="Proteomes" id="UP000095751">
    <property type="component" value="Unassembled WGS sequence"/>
</dbReference>
<evidence type="ECO:0000256" key="1">
    <source>
        <dbReference type="SAM" id="MobiDB-lite"/>
    </source>
</evidence>
<organism evidence="2 3">
    <name type="scientific">Fragilariopsis cylindrus CCMP1102</name>
    <dbReference type="NCBI Taxonomy" id="635003"/>
    <lineage>
        <taxon>Eukaryota</taxon>
        <taxon>Sar</taxon>
        <taxon>Stramenopiles</taxon>
        <taxon>Ochrophyta</taxon>
        <taxon>Bacillariophyta</taxon>
        <taxon>Bacillariophyceae</taxon>
        <taxon>Bacillariophycidae</taxon>
        <taxon>Bacillariales</taxon>
        <taxon>Bacillariaceae</taxon>
        <taxon>Fragilariopsis</taxon>
    </lineage>
</organism>
<name>A0A1E7ETG0_9STRA</name>
<dbReference type="KEGG" id="fcy:FRACYDRAFT_271481"/>
<sequence length="151" mass="15120">MAGIMATRQDLPSGWTNDPSSADQDQTAGSSGLEIGMSGMNLVSSSNHLTNANKSRSPLPNSGDSVHSYLSVGTAGSNQGDMFAMGNSNTRPPGLIAGLSVVPSPTNPGHTKSASISSTAHTATLTPTSSVDGGASADHLPGIHNLGSFDT</sequence>
<feature type="compositionally biased region" description="Polar residues" evidence="1">
    <location>
        <begin position="74"/>
        <end position="91"/>
    </location>
</feature>
<dbReference type="AlphaFoldDB" id="A0A1E7ETG0"/>
<keyword evidence="3" id="KW-1185">Reference proteome</keyword>
<feature type="compositionally biased region" description="Low complexity" evidence="1">
    <location>
        <begin position="111"/>
        <end position="126"/>
    </location>
</feature>
<reference evidence="2 3" key="1">
    <citation type="submission" date="2016-09" db="EMBL/GenBank/DDBJ databases">
        <title>Extensive genetic diversity and differential bi-allelic expression allows diatom success in the polar Southern Ocean.</title>
        <authorList>
            <consortium name="DOE Joint Genome Institute"/>
            <person name="Mock T."/>
            <person name="Otillar R.P."/>
            <person name="Strauss J."/>
            <person name="Dupont C."/>
            <person name="Frickenhaus S."/>
            <person name="Maumus F."/>
            <person name="Mcmullan M."/>
            <person name="Sanges R."/>
            <person name="Schmutz J."/>
            <person name="Toseland A."/>
            <person name="Valas R."/>
            <person name="Veluchamy A."/>
            <person name="Ward B.J."/>
            <person name="Allen A."/>
            <person name="Barry K."/>
            <person name="Falciatore A."/>
            <person name="Ferrante M."/>
            <person name="Fortunato A.E."/>
            <person name="Gloeckner G."/>
            <person name="Gruber A."/>
            <person name="Hipkin R."/>
            <person name="Janech M."/>
            <person name="Kroth P."/>
            <person name="Leese F."/>
            <person name="Lindquist E."/>
            <person name="Lyon B.R."/>
            <person name="Martin J."/>
            <person name="Mayer C."/>
            <person name="Parker M."/>
            <person name="Quesneville H."/>
            <person name="Raymond J."/>
            <person name="Uhlig C."/>
            <person name="Valentin K.U."/>
            <person name="Worden A.Z."/>
            <person name="Armbrust E.V."/>
            <person name="Bowler C."/>
            <person name="Green B."/>
            <person name="Moulton V."/>
            <person name="Van Oosterhout C."/>
            <person name="Grigoriev I."/>
        </authorList>
    </citation>
    <scope>NUCLEOTIDE SEQUENCE [LARGE SCALE GENOMIC DNA]</scope>
    <source>
        <strain evidence="2 3">CCMP1102</strain>
    </source>
</reference>
<accession>A0A1E7ETG0</accession>
<proteinExistence type="predicted"/>
<dbReference type="EMBL" id="KV784376">
    <property type="protein sequence ID" value="OEU09310.1"/>
    <property type="molecule type" value="Genomic_DNA"/>
</dbReference>
<gene>
    <name evidence="2" type="ORF">FRACYDRAFT_271481</name>
</gene>
<feature type="region of interest" description="Disordered" evidence="1">
    <location>
        <begin position="1"/>
        <end position="151"/>
    </location>
</feature>
<feature type="compositionally biased region" description="Polar residues" evidence="1">
    <location>
        <begin position="14"/>
        <end position="30"/>
    </location>
</feature>
<feature type="compositionally biased region" description="Polar residues" evidence="1">
    <location>
        <begin position="41"/>
        <end position="65"/>
    </location>
</feature>
<protein>
    <submittedName>
        <fullName evidence="2">Uncharacterized protein</fullName>
    </submittedName>
</protein>
<dbReference type="InParanoid" id="A0A1E7ETG0"/>